<dbReference type="OrthoDB" id="9812600at2"/>
<dbReference type="InterPro" id="IPR029063">
    <property type="entry name" value="SAM-dependent_MTases_sf"/>
</dbReference>
<gene>
    <name evidence="2" type="ORF">DF947_13950</name>
</gene>
<dbReference type="RefSeq" id="WP_109930643.1">
    <property type="nucleotide sequence ID" value="NZ_QGNY01000004.1"/>
</dbReference>
<organism evidence="2 3">
    <name type="scientific">Pedobacter paludis</name>
    <dbReference type="NCBI Taxonomy" id="2203212"/>
    <lineage>
        <taxon>Bacteria</taxon>
        <taxon>Pseudomonadati</taxon>
        <taxon>Bacteroidota</taxon>
        <taxon>Sphingobacteriia</taxon>
        <taxon>Sphingobacteriales</taxon>
        <taxon>Sphingobacteriaceae</taxon>
        <taxon>Pedobacter</taxon>
    </lineage>
</organism>
<protein>
    <submittedName>
        <fullName evidence="2">FkbM family methyltransferase</fullName>
    </submittedName>
</protein>
<dbReference type="GO" id="GO:0032259">
    <property type="term" value="P:methylation"/>
    <property type="evidence" value="ECO:0007669"/>
    <property type="project" value="UniProtKB-KW"/>
</dbReference>
<keyword evidence="2" id="KW-0489">Methyltransferase</keyword>
<dbReference type="Gene3D" id="3.40.50.150">
    <property type="entry name" value="Vaccinia Virus protein VP39"/>
    <property type="match status" value="1"/>
</dbReference>
<accession>A0A317EXY0</accession>
<dbReference type="SUPFAM" id="SSF53335">
    <property type="entry name" value="S-adenosyl-L-methionine-dependent methyltransferases"/>
    <property type="match status" value="1"/>
</dbReference>
<proteinExistence type="predicted"/>
<dbReference type="Proteomes" id="UP000245391">
    <property type="component" value="Unassembled WGS sequence"/>
</dbReference>
<sequence>MATKWLSEKITVLGAKLNSGCKRFASKIYHPKPTLKDLGWKKFQEAGGEQIRFDYDLDQNSIVFDLGGYDGQFASDFFSQYQCEVYIFEVLESFFLEIKKRFIKNKKIKVFNFGLSSEETDLEISMDSVASSVYKKTSNMSKIHLKKASEFLETHNIGSIDLMKINIEGGEYDLLMHLIESGKIKSIKNLQIQFHDFVPNAIKKMYTIREELSKTHRPTYLCDFIWENWLLIK</sequence>
<name>A0A317EXY0_9SPHI</name>
<dbReference type="NCBIfam" id="TIGR01444">
    <property type="entry name" value="fkbM_fam"/>
    <property type="match status" value="1"/>
</dbReference>
<keyword evidence="2" id="KW-0808">Transferase</keyword>
<dbReference type="AlphaFoldDB" id="A0A317EXY0"/>
<dbReference type="Pfam" id="PF05050">
    <property type="entry name" value="Methyltransf_21"/>
    <property type="match status" value="1"/>
</dbReference>
<evidence type="ECO:0000259" key="1">
    <source>
        <dbReference type="Pfam" id="PF05050"/>
    </source>
</evidence>
<evidence type="ECO:0000313" key="2">
    <source>
        <dbReference type="EMBL" id="PWS31684.1"/>
    </source>
</evidence>
<dbReference type="EMBL" id="QGNY01000004">
    <property type="protein sequence ID" value="PWS31684.1"/>
    <property type="molecule type" value="Genomic_DNA"/>
</dbReference>
<keyword evidence="3" id="KW-1185">Reference proteome</keyword>
<dbReference type="GO" id="GO:0008168">
    <property type="term" value="F:methyltransferase activity"/>
    <property type="evidence" value="ECO:0007669"/>
    <property type="project" value="UniProtKB-KW"/>
</dbReference>
<evidence type="ECO:0000313" key="3">
    <source>
        <dbReference type="Proteomes" id="UP000245391"/>
    </source>
</evidence>
<reference evidence="3" key="1">
    <citation type="submission" date="2018-05" db="EMBL/GenBank/DDBJ databases">
        <title>Pedobacter paludis sp. nov., isolated from wetland soil.</title>
        <authorList>
            <person name="Zhang Y."/>
        </authorList>
    </citation>
    <scope>NUCLEOTIDE SEQUENCE [LARGE SCALE GENOMIC DNA]</scope>
    <source>
        <strain evidence="3">R-8</strain>
    </source>
</reference>
<dbReference type="InterPro" id="IPR006342">
    <property type="entry name" value="FkbM_mtfrase"/>
</dbReference>
<comment type="caution">
    <text evidence="2">The sequence shown here is derived from an EMBL/GenBank/DDBJ whole genome shotgun (WGS) entry which is preliminary data.</text>
</comment>
<feature type="domain" description="Methyltransferase FkbM" evidence="1">
    <location>
        <begin position="67"/>
        <end position="198"/>
    </location>
</feature>